<organism evidence="2 3">
    <name type="scientific">Lithospermum erythrorhizon</name>
    <name type="common">Purple gromwell</name>
    <name type="synonym">Lithospermum officinale var. erythrorhizon</name>
    <dbReference type="NCBI Taxonomy" id="34254"/>
    <lineage>
        <taxon>Eukaryota</taxon>
        <taxon>Viridiplantae</taxon>
        <taxon>Streptophyta</taxon>
        <taxon>Embryophyta</taxon>
        <taxon>Tracheophyta</taxon>
        <taxon>Spermatophyta</taxon>
        <taxon>Magnoliopsida</taxon>
        <taxon>eudicotyledons</taxon>
        <taxon>Gunneridae</taxon>
        <taxon>Pentapetalae</taxon>
        <taxon>asterids</taxon>
        <taxon>lamiids</taxon>
        <taxon>Boraginales</taxon>
        <taxon>Boraginaceae</taxon>
        <taxon>Boraginoideae</taxon>
        <taxon>Lithospermeae</taxon>
        <taxon>Lithospermum</taxon>
    </lineage>
</organism>
<evidence type="ECO:0000313" key="3">
    <source>
        <dbReference type="Proteomes" id="UP001454036"/>
    </source>
</evidence>
<dbReference type="Proteomes" id="UP001454036">
    <property type="component" value="Unassembled WGS sequence"/>
</dbReference>
<feature type="domain" description="Helitron helicase-like" evidence="1">
    <location>
        <begin position="2"/>
        <end position="102"/>
    </location>
</feature>
<proteinExistence type="predicted"/>
<reference evidence="2 3" key="1">
    <citation type="submission" date="2024-01" db="EMBL/GenBank/DDBJ databases">
        <title>The complete chloroplast genome sequence of Lithospermum erythrorhizon: insights into the phylogenetic relationship among Boraginaceae species and the maternal lineages of purple gromwells.</title>
        <authorList>
            <person name="Okada T."/>
            <person name="Watanabe K."/>
        </authorList>
    </citation>
    <scope>NUCLEOTIDE SEQUENCE [LARGE SCALE GENOMIC DNA]</scope>
</reference>
<dbReference type="PANTHER" id="PTHR10492:SF92">
    <property type="entry name" value="ATP-DEPENDENT DNA HELICASE"/>
    <property type="match status" value="1"/>
</dbReference>
<protein>
    <recommendedName>
        <fullName evidence="1">Helitron helicase-like domain-containing protein</fullName>
    </recommendedName>
</protein>
<name>A0AAV3QC19_LITER</name>
<evidence type="ECO:0000259" key="1">
    <source>
        <dbReference type="Pfam" id="PF14214"/>
    </source>
</evidence>
<sequence length="277" mass="32439">MRLDFFRHKSNKKRLRRANYQGLIDSIVAGVQQVGKVGKRVYLPSTFIGGPKDMRHRYLNLMTLVQEFGKPDIFLTMTCNPNWPEIKELLQPGEESHNRPDFLPEYKLLTPEAYDRMVCSELPDKNEDSYLYSLVVRHMMYGPCGELNPKNVCIKDERCKNHYPKNFSEYTFHGKGIYPVYLRRADKRQAKVKGHMLNNQWVIPYNPTLLAEFDCHINVEGCCHIKAVKYLYKYIHKGHDKVMFRIACNDPAQVGRPEVRIIKIRNTRVTKPMDDSV</sequence>
<dbReference type="Pfam" id="PF14214">
    <property type="entry name" value="Helitron_like_N"/>
    <property type="match status" value="1"/>
</dbReference>
<dbReference type="InterPro" id="IPR025476">
    <property type="entry name" value="Helitron_helicase-like"/>
</dbReference>
<accession>A0AAV3QC19</accession>
<comment type="caution">
    <text evidence="2">The sequence shown here is derived from an EMBL/GenBank/DDBJ whole genome shotgun (WGS) entry which is preliminary data.</text>
</comment>
<keyword evidence="3" id="KW-1185">Reference proteome</keyword>
<dbReference type="AlphaFoldDB" id="A0AAV3QC19"/>
<dbReference type="PANTHER" id="PTHR10492">
    <property type="match status" value="1"/>
</dbReference>
<gene>
    <name evidence="2" type="ORF">LIER_16766</name>
</gene>
<dbReference type="EMBL" id="BAABME010003788">
    <property type="protein sequence ID" value="GAA0160145.1"/>
    <property type="molecule type" value="Genomic_DNA"/>
</dbReference>
<evidence type="ECO:0000313" key="2">
    <source>
        <dbReference type="EMBL" id="GAA0160145.1"/>
    </source>
</evidence>